<dbReference type="PANTHER" id="PTHR42905:SF16">
    <property type="entry name" value="CARBOXYPHOSPHONOENOLPYRUVATE PHOSPHONOMUTASE-LIKE PROTEIN (AFU_ORTHOLOGUE AFUA_5G07230)"/>
    <property type="match status" value="1"/>
</dbReference>
<sequence length="275" mass="28418">MNDRFRSLHRADRTLLLPNAWDFATGAALARAGFPAVGTTSLGVAAAAGKPDAAGGTRAETLALARSLARLPVPVTVDIEGGFSSRPEEVGRLVAELAGYGVAGVNLEDGRADGTLTPLGHQIETIQAVKEAAPEVFLNARTDTFWLGGGDPDRPETLRRVRGYADAGADGVFVPSVVADGDIRAVLDAVDVPLNVLLIPGKAEYARLAELGVHRVSLGSLLFRRALQATVAAALETVAAAPSVLDASGPPGGDGRSGTEFPVPSYQEIQDLLAP</sequence>
<accession>A0A7K1L0E8</accession>
<evidence type="ECO:0000313" key="3">
    <source>
        <dbReference type="Proteomes" id="UP000432015"/>
    </source>
</evidence>
<evidence type="ECO:0000256" key="1">
    <source>
        <dbReference type="SAM" id="MobiDB-lite"/>
    </source>
</evidence>
<keyword evidence="3" id="KW-1185">Reference proteome</keyword>
<name>A0A7K1L0E8_9ACTN</name>
<dbReference type="InterPro" id="IPR015813">
    <property type="entry name" value="Pyrv/PenolPyrv_kinase-like_dom"/>
</dbReference>
<dbReference type="Gene3D" id="3.20.20.60">
    <property type="entry name" value="Phosphoenolpyruvate-binding domains"/>
    <property type="match status" value="1"/>
</dbReference>
<dbReference type="InterPro" id="IPR040442">
    <property type="entry name" value="Pyrv_kinase-like_dom_sf"/>
</dbReference>
<dbReference type="InterPro" id="IPR039556">
    <property type="entry name" value="ICL/PEPM"/>
</dbReference>
<evidence type="ECO:0000313" key="2">
    <source>
        <dbReference type="EMBL" id="MUN37807.1"/>
    </source>
</evidence>
<dbReference type="CDD" id="cd00377">
    <property type="entry name" value="ICL_PEPM"/>
    <property type="match status" value="1"/>
</dbReference>
<dbReference type="AlphaFoldDB" id="A0A7K1L0E8"/>
<keyword evidence="2" id="KW-0456">Lyase</keyword>
<dbReference type="EMBL" id="WOFH01000004">
    <property type="protein sequence ID" value="MUN37807.1"/>
    <property type="molecule type" value="Genomic_DNA"/>
</dbReference>
<protein>
    <submittedName>
        <fullName evidence="2">Isocitrate lyase/phosphoenolpyruvate mutase family protein</fullName>
    </submittedName>
</protein>
<dbReference type="Proteomes" id="UP000432015">
    <property type="component" value="Unassembled WGS sequence"/>
</dbReference>
<comment type="caution">
    <text evidence="2">The sequence shown here is derived from an EMBL/GenBank/DDBJ whole genome shotgun (WGS) entry which is preliminary data.</text>
</comment>
<dbReference type="GO" id="GO:0016829">
    <property type="term" value="F:lyase activity"/>
    <property type="evidence" value="ECO:0007669"/>
    <property type="project" value="UniProtKB-KW"/>
</dbReference>
<gene>
    <name evidence="2" type="ORF">GNZ18_14480</name>
</gene>
<reference evidence="2 3" key="1">
    <citation type="submission" date="2019-11" db="EMBL/GenBank/DDBJ databases">
        <authorList>
            <person name="Cao P."/>
        </authorList>
    </citation>
    <scope>NUCLEOTIDE SEQUENCE [LARGE SCALE GENOMIC DNA]</scope>
    <source>
        <strain evidence="2 3">NEAU-AAG5</strain>
    </source>
</reference>
<dbReference type="RefSeq" id="WP_156216876.1">
    <property type="nucleotide sequence ID" value="NZ_WOFH01000004.1"/>
</dbReference>
<proteinExistence type="predicted"/>
<dbReference type="SUPFAM" id="SSF51621">
    <property type="entry name" value="Phosphoenolpyruvate/pyruvate domain"/>
    <property type="match status" value="1"/>
</dbReference>
<dbReference type="Pfam" id="PF13714">
    <property type="entry name" value="PEP_mutase"/>
    <property type="match status" value="1"/>
</dbReference>
<dbReference type="PANTHER" id="PTHR42905">
    <property type="entry name" value="PHOSPHOENOLPYRUVATE CARBOXYLASE"/>
    <property type="match status" value="1"/>
</dbReference>
<feature type="region of interest" description="Disordered" evidence="1">
    <location>
        <begin position="244"/>
        <end position="275"/>
    </location>
</feature>
<organism evidence="2 3">
    <name type="scientific">Actinomadura litoris</name>
    <dbReference type="NCBI Taxonomy" id="2678616"/>
    <lineage>
        <taxon>Bacteria</taxon>
        <taxon>Bacillati</taxon>
        <taxon>Actinomycetota</taxon>
        <taxon>Actinomycetes</taxon>
        <taxon>Streptosporangiales</taxon>
        <taxon>Thermomonosporaceae</taxon>
        <taxon>Actinomadura</taxon>
    </lineage>
</organism>
<keyword evidence="2" id="KW-0670">Pyruvate</keyword>